<dbReference type="SUPFAM" id="SSF53335">
    <property type="entry name" value="S-adenosyl-L-methionine-dependent methyltransferases"/>
    <property type="match status" value="1"/>
</dbReference>
<protein>
    <recommendedName>
        <fullName evidence="3">DUF268 domain-containing protein</fullName>
    </recommendedName>
</protein>
<dbReference type="KEGG" id="glo:Glov_2749"/>
<dbReference type="Proteomes" id="UP000002420">
    <property type="component" value="Chromosome"/>
</dbReference>
<gene>
    <name evidence="1" type="ordered locus">Glov_2749</name>
</gene>
<dbReference type="Gene3D" id="3.40.50.150">
    <property type="entry name" value="Vaccinia Virus protein VP39"/>
    <property type="match status" value="1"/>
</dbReference>
<evidence type="ECO:0000313" key="1">
    <source>
        <dbReference type="EMBL" id="ACD96462.1"/>
    </source>
</evidence>
<evidence type="ECO:0008006" key="3">
    <source>
        <dbReference type="Google" id="ProtNLM"/>
    </source>
</evidence>
<dbReference type="Pfam" id="PF03269">
    <property type="entry name" value="DUF268"/>
    <property type="match status" value="1"/>
</dbReference>
<dbReference type="InterPro" id="IPR004951">
    <property type="entry name" value="DUF268_CAE_spp"/>
</dbReference>
<sequence length="261" mass="29813">MKRLRAYFEQIVLIRFIWRSVRLPLHYFLFLRDYLRYSQMLGQTGKIRLRWKDRYPCLFDSTVTTGFDRHYVYHTAWAARQLADTRPEEHIDIGSSLYFVALVSAFVPIRFYDYRPAELSLSGLSCGHANLLTLHFEDNSISSLSCMHVIEHIGLGRYGDPLDDKGDVKAAAELSRVLAPDGRLLLVTPVGRPRTAFNAHRIYSYEQVCALFPGLRLISFSLVPDDPSIGLLIAPKTELVDGQAYGCGCFCFVKDRPEDLL</sequence>
<dbReference type="HOGENOM" id="CLU_082690_0_0_7"/>
<dbReference type="InterPro" id="IPR029063">
    <property type="entry name" value="SAM-dependent_MTases_sf"/>
</dbReference>
<dbReference type="EMBL" id="CP001089">
    <property type="protein sequence ID" value="ACD96462.1"/>
    <property type="molecule type" value="Genomic_DNA"/>
</dbReference>
<accession>B3E7E5</accession>
<dbReference type="OrthoDB" id="9792586at2"/>
<name>B3E7E5_TRIL1</name>
<dbReference type="STRING" id="398767.Glov_2749"/>
<proteinExistence type="predicted"/>
<dbReference type="AlphaFoldDB" id="B3E7E5"/>
<dbReference type="RefSeq" id="WP_012470791.1">
    <property type="nucleotide sequence ID" value="NC_010814.1"/>
</dbReference>
<keyword evidence="2" id="KW-1185">Reference proteome</keyword>
<reference evidence="1 2" key="1">
    <citation type="submission" date="2008-05" db="EMBL/GenBank/DDBJ databases">
        <title>Complete sequence of chromosome of Geobacter lovleyi SZ.</title>
        <authorList>
            <consortium name="US DOE Joint Genome Institute"/>
            <person name="Lucas S."/>
            <person name="Copeland A."/>
            <person name="Lapidus A."/>
            <person name="Glavina del Rio T."/>
            <person name="Dalin E."/>
            <person name="Tice H."/>
            <person name="Bruce D."/>
            <person name="Goodwin L."/>
            <person name="Pitluck S."/>
            <person name="Chertkov O."/>
            <person name="Meincke L."/>
            <person name="Brettin T."/>
            <person name="Detter J.C."/>
            <person name="Han C."/>
            <person name="Tapia R."/>
            <person name="Kuske C.R."/>
            <person name="Schmutz J."/>
            <person name="Larimer F."/>
            <person name="Land M."/>
            <person name="Hauser L."/>
            <person name="Kyrpides N."/>
            <person name="Mikhailova N."/>
            <person name="Sung Y."/>
            <person name="Fletcher K.E."/>
            <person name="Ritalahti K.M."/>
            <person name="Loeffler F.E."/>
            <person name="Richardson P."/>
        </authorList>
    </citation>
    <scope>NUCLEOTIDE SEQUENCE [LARGE SCALE GENOMIC DNA]</scope>
    <source>
        <strain evidence="2">ATCC BAA-1151 / DSM 17278 / SZ</strain>
    </source>
</reference>
<evidence type="ECO:0000313" key="2">
    <source>
        <dbReference type="Proteomes" id="UP000002420"/>
    </source>
</evidence>
<dbReference type="eggNOG" id="COG2226">
    <property type="taxonomic scope" value="Bacteria"/>
</dbReference>
<organism evidence="1 2">
    <name type="scientific">Trichlorobacter lovleyi (strain ATCC BAA-1151 / DSM 17278 / SZ)</name>
    <name type="common">Geobacter lovleyi</name>
    <dbReference type="NCBI Taxonomy" id="398767"/>
    <lineage>
        <taxon>Bacteria</taxon>
        <taxon>Pseudomonadati</taxon>
        <taxon>Thermodesulfobacteriota</taxon>
        <taxon>Desulfuromonadia</taxon>
        <taxon>Geobacterales</taxon>
        <taxon>Geobacteraceae</taxon>
        <taxon>Trichlorobacter</taxon>
    </lineage>
</organism>